<reference evidence="3" key="1">
    <citation type="journal article" date="2014" name="Int. J. Syst. Evol. Microbiol.">
        <title>Complete genome sequence of Corynebacterium casei LMG S-19264T (=DSM 44701T), isolated from a smear-ripened cheese.</title>
        <authorList>
            <consortium name="US DOE Joint Genome Institute (JGI-PGF)"/>
            <person name="Walter F."/>
            <person name="Albersmeier A."/>
            <person name="Kalinowski J."/>
            <person name="Ruckert C."/>
        </authorList>
    </citation>
    <scope>NUCLEOTIDE SEQUENCE</scope>
    <source>
        <strain evidence="3">CGMCC 4.7110</strain>
    </source>
</reference>
<keyword evidence="1" id="KW-0732">Signal</keyword>
<evidence type="ECO:0000259" key="2">
    <source>
        <dbReference type="Pfam" id="PF00496"/>
    </source>
</evidence>
<sequence>MHSLDRTSRGLAPRTVRTARTGLVAACAALSLTLTACGGGKNTATGAQDTGKSVAGDTLTVAEQQAPTALNPGTADLGSVDFTMLSYESLFYLSPEGTVQPALAKSWKYVGSGNTELSVTLRPGVKFADGEAVTADAVKASLEYAKKAQGNQAHYLTDATITATGPLALTIKLAKANPILPTLLTQSYGIGQIISPKGLASTSSLTPTKTSQGAGPYIYQPSDSVAGDHYTYTANPGYYDKSKQHYKKIVIRIVQNGQTAVNAMKTGQIDVYKGDYTSAASAKAAGMSTVGLPVILQGLSLIDRAGEVSKPLGDVRVRQAINYAIDRDAVTKALLGSAGTPTVQTVIKGGDGYSADLAKEYPYDPAKAKQLLKQAGYADGFTLPVLAATFVGFDTMAEAIAGQLSKVGIKVKVTAVTSITTFVEDQTNHKYPAVSGGFTEEPMYLEGLDLFMPGSKVFNGFGSTAPELTELFNKAAAAEPAERAKLDQQMQEYLVKNAWYAPVAFTPVNYYVRPGIGGVKVSAGAPFVSPLAVYATK</sequence>
<evidence type="ECO:0000313" key="3">
    <source>
        <dbReference type="EMBL" id="GGN20498.1"/>
    </source>
</evidence>
<dbReference type="PIRSF" id="PIRSF002741">
    <property type="entry name" value="MppA"/>
    <property type="match status" value="1"/>
</dbReference>
<dbReference type="Proteomes" id="UP000653411">
    <property type="component" value="Unassembled WGS sequence"/>
</dbReference>
<dbReference type="InterPro" id="IPR030678">
    <property type="entry name" value="Peptide/Ni-bd"/>
</dbReference>
<dbReference type="Gene3D" id="3.40.190.10">
    <property type="entry name" value="Periplasmic binding protein-like II"/>
    <property type="match status" value="1"/>
</dbReference>
<evidence type="ECO:0000256" key="1">
    <source>
        <dbReference type="SAM" id="SignalP"/>
    </source>
</evidence>
<keyword evidence="4" id="KW-1185">Reference proteome</keyword>
<dbReference type="AlphaFoldDB" id="A0A918CT71"/>
<organism evidence="3 4">
    <name type="scientific">Streptomyces fuscichromogenes</name>
    <dbReference type="NCBI Taxonomy" id="1324013"/>
    <lineage>
        <taxon>Bacteria</taxon>
        <taxon>Bacillati</taxon>
        <taxon>Actinomycetota</taxon>
        <taxon>Actinomycetes</taxon>
        <taxon>Kitasatosporales</taxon>
        <taxon>Streptomycetaceae</taxon>
        <taxon>Streptomyces</taxon>
    </lineage>
</organism>
<dbReference type="GO" id="GO:0042597">
    <property type="term" value="C:periplasmic space"/>
    <property type="evidence" value="ECO:0007669"/>
    <property type="project" value="UniProtKB-ARBA"/>
</dbReference>
<dbReference type="GO" id="GO:1904680">
    <property type="term" value="F:peptide transmembrane transporter activity"/>
    <property type="evidence" value="ECO:0007669"/>
    <property type="project" value="TreeGrafter"/>
</dbReference>
<dbReference type="InterPro" id="IPR000914">
    <property type="entry name" value="SBP_5_dom"/>
</dbReference>
<dbReference type="GO" id="GO:0043190">
    <property type="term" value="C:ATP-binding cassette (ABC) transporter complex"/>
    <property type="evidence" value="ECO:0007669"/>
    <property type="project" value="InterPro"/>
</dbReference>
<feature type="signal peptide" evidence="1">
    <location>
        <begin position="1"/>
        <end position="36"/>
    </location>
</feature>
<evidence type="ECO:0000313" key="4">
    <source>
        <dbReference type="Proteomes" id="UP000653411"/>
    </source>
</evidence>
<gene>
    <name evidence="3" type="ORF">GCM10011578_051120</name>
</gene>
<dbReference type="GO" id="GO:0015833">
    <property type="term" value="P:peptide transport"/>
    <property type="evidence" value="ECO:0007669"/>
    <property type="project" value="TreeGrafter"/>
</dbReference>
<name>A0A918CT71_9ACTN</name>
<feature type="domain" description="Solute-binding protein family 5" evidence="2">
    <location>
        <begin position="98"/>
        <end position="439"/>
    </location>
</feature>
<dbReference type="PANTHER" id="PTHR30290">
    <property type="entry name" value="PERIPLASMIC BINDING COMPONENT OF ABC TRANSPORTER"/>
    <property type="match status" value="1"/>
</dbReference>
<dbReference type="EMBL" id="BMML01000011">
    <property type="protein sequence ID" value="GGN20498.1"/>
    <property type="molecule type" value="Genomic_DNA"/>
</dbReference>
<reference evidence="3" key="2">
    <citation type="submission" date="2020-09" db="EMBL/GenBank/DDBJ databases">
        <authorList>
            <person name="Sun Q."/>
            <person name="Zhou Y."/>
        </authorList>
    </citation>
    <scope>NUCLEOTIDE SEQUENCE</scope>
    <source>
        <strain evidence="3">CGMCC 4.7110</strain>
    </source>
</reference>
<proteinExistence type="predicted"/>
<feature type="chain" id="PRO_5039687514" evidence="1">
    <location>
        <begin position="37"/>
        <end position="537"/>
    </location>
</feature>
<protein>
    <submittedName>
        <fullName evidence="3">Peptide ABC transporter substrate-binding protein</fullName>
    </submittedName>
</protein>
<dbReference type="InterPro" id="IPR039424">
    <property type="entry name" value="SBP_5"/>
</dbReference>
<accession>A0A918CT71</accession>
<dbReference type="Pfam" id="PF00496">
    <property type="entry name" value="SBP_bac_5"/>
    <property type="match status" value="1"/>
</dbReference>
<dbReference type="Gene3D" id="3.10.105.10">
    <property type="entry name" value="Dipeptide-binding Protein, Domain 3"/>
    <property type="match status" value="1"/>
</dbReference>
<dbReference type="RefSeq" id="WP_189265132.1">
    <property type="nucleotide sequence ID" value="NZ_BMML01000011.1"/>
</dbReference>
<dbReference type="SUPFAM" id="SSF53850">
    <property type="entry name" value="Periplasmic binding protein-like II"/>
    <property type="match status" value="1"/>
</dbReference>
<comment type="caution">
    <text evidence="3">The sequence shown here is derived from an EMBL/GenBank/DDBJ whole genome shotgun (WGS) entry which is preliminary data.</text>
</comment>